<organism evidence="2">
    <name type="scientific">hydrocarbon metagenome</name>
    <dbReference type="NCBI Taxonomy" id="938273"/>
    <lineage>
        <taxon>unclassified sequences</taxon>
        <taxon>metagenomes</taxon>
        <taxon>ecological metagenomes</taxon>
    </lineage>
</organism>
<evidence type="ECO:0008006" key="3">
    <source>
        <dbReference type="Google" id="ProtNLM"/>
    </source>
</evidence>
<dbReference type="AlphaFoldDB" id="A0A0W8F999"/>
<evidence type="ECO:0000256" key="1">
    <source>
        <dbReference type="ARBA" id="ARBA00022596"/>
    </source>
</evidence>
<comment type="caution">
    <text evidence="2">The sequence shown here is derived from an EMBL/GenBank/DDBJ whole genome shotgun (WGS) entry which is preliminary data.</text>
</comment>
<name>A0A0W8F999_9ZZZZ</name>
<evidence type="ECO:0000313" key="2">
    <source>
        <dbReference type="EMBL" id="KUG17393.1"/>
    </source>
</evidence>
<dbReference type="InterPro" id="IPR002822">
    <property type="entry name" value="Ni_insertion"/>
</dbReference>
<dbReference type="Gene3D" id="3.10.20.300">
    <property type="entry name" value="mk0293 like domain"/>
    <property type="match status" value="1"/>
</dbReference>
<keyword evidence="1" id="KW-0533">Nickel</keyword>
<dbReference type="NCBIfam" id="TIGR00299">
    <property type="entry name" value="nickel pincer cofactor biosynthesis protein LarC"/>
    <property type="match status" value="1"/>
</dbReference>
<protein>
    <recommendedName>
        <fullName evidence="3">Nickel insertion protein</fullName>
    </recommendedName>
</protein>
<dbReference type="PANTHER" id="PTHR36566">
    <property type="entry name" value="NICKEL INSERTION PROTEIN-RELATED"/>
    <property type="match status" value="1"/>
</dbReference>
<dbReference type="PANTHER" id="PTHR36566:SF1">
    <property type="entry name" value="PYRIDINIUM-3,5-BISTHIOCARBOXYLIC ACID MONONUCLEOTIDE NICKEL INSERTION PROTEIN"/>
    <property type="match status" value="1"/>
</dbReference>
<dbReference type="HAMAP" id="MF_01074">
    <property type="entry name" value="LarC"/>
    <property type="match status" value="1"/>
</dbReference>
<accession>A0A0W8F999</accession>
<reference evidence="2" key="1">
    <citation type="journal article" date="2015" name="Proc. Natl. Acad. Sci. U.S.A.">
        <title>Networks of energetic and metabolic interactions define dynamics in microbial communities.</title>
        <authorList>
            <person name="Embree M."/>
            <person name="Liu J.K."/>
            <person name="Al-Bassam M.M."/>
            <person name="Zengler K."/>
        </authorList>
    </citation>
    <scope>NUCLEOTIDE SEQUENCE</scope>
</reference>
<dbReference type="Pfam" id="PF01969">
    <property type="entry name" value="Ni_insertion"/>
    <property type="match status" value="1"/>
</dbReference>
<dbReference type="Gene3D" id="3.30.70.1380">
    <property type="entry name" value="Transcriptional regulatory protein pf0864 domain like"/>
    <property type="match status" value="1"/>
</dbReference>
<dbReference type="EMBL" id="LNQE01001445">
    <property type="protein sequence ID" value="KUG17393.1"/>
    <property type="molecule type" value="Genomic_DNA"/>
</dbReference>
<gene>
    <name evidence="2" type="ORF">ASZ90_012931</name>
</gene>
<proteinExistence type="inferred from homology"/>
<sequence length="400" mass="42955">MFALLFDPSAGAAGDMIMASLLDLGADEKRVRKAVESVGCTLEVSRQEKGHISATRAQVISDRRYHSLEEAVSILKSSSLQEKALKKALAALDILAEAESRVHDVPKSRAHFHEVGALDALADIAGSCEASSSLKADRILSRPISVGGGYVQSAHGLLPVPGPAALEILRAHNIPWMGGPVDDELLTPTGAALLAALVDEFVPRFPLIQAERVGYGAGKKDLATPNLLRALKARIVSPTRGAGMDHQKDRVVQLETNVDDVTGEVLGHLIEQLMQAGALDVSVIPAVMKKGRSGNVIRAISSHEDMSKLAGIIVRETGSLGVRVFPSLHRFVAEREERTVDLNLEGLTYSVAIKISRMDGSLVNVKAEYEDCRRIAKEAGVPLRMVIKKAEELGWRAADK</sequence>